<evidence type="ECO:0000313" key="1">
    <source>
        <dbReference type="EMBL" id="GME26402.1"/>
    </source>
</evidence>
<reference evidence="1" key="1">
    <citation type="submission" date="2024-09" db="EMBL/GenBank/DDBJ databases">
        <title>Draft Genome Sequences of Neofusicoccum parvum.</title>
        <authorList>
            <person name="Ashida A."/>
            <person name="Camagna M."/>
            <person name="Tanaka A."/>
            <person name="Takemoto D."/>
        </authorList>
    </citation>
    <scope>NUCLEOTIDE SEQUENCE</scope>
    <source>
        <strain evidence="1">PPO83</strain>
    </source>
</reference>
<dbReference type="EMBL" id="BSXG01000028">
    <property type="protein sequence ID" value="GME26402.1"/>
    <property type="molecule type" value="Genomic_DNA"/>
</dbReference>
<gene>
    <name evidence="1" type="primary">g8763</name>
    <name evidence="1" type="ORF">NpPPO83_00008763</name>
</gene>
<comment type="caution">
    <text evidence="1">The sequence shown here is derived from an EMBL/GenBank/DDBJ whole genome shotgun (WGS) entry which is preliminary data.</text>
</comment>
<dbReference type="Proteomes" id="UP001165186">
    <property type="component" value="Unassembled WGS sequence"/>
</dbReference>
<organism evidence="1 2">
    <name type="scientific">Neofusicoccum parvum</name>
    <dbReference type="NCBI Taxonomy" id="310453"/>
    <lineage>
        <taxon>Eukaryota</taxon>
        <taxon>Fungi</taxon>
        <taxon>Dikarya</taxon>
        <taxon>Ascomycota</taxon>
        <taxon>Pezizomycotina</taxon>
        <taxon>Dothideomycetes</taxon>
        <taxon>Dothideomycetes incertae sedis</taxon>
        <taxon>Botryosphaeriales</taxon>
        <taxon>Botryosphaeriaceae</taxon>
        <taxon>Neofusicoccum</taxon>
    </lineage>
</organism>
<accession>A0ACB5S0U2</accession>
<name>A0ACB5S0U2_9PEZI</name>
<evidence type="ECO:0000313" key="2">
    <source>
        <dbReference type="Proteomes" id="UP001165186"/>
    </source>
</evidence>
<proteinExistence type="predicted"/>
<protein>
    <submittedName>
        <fullName evidence="1">Maltose permease</fullName>
    </submittedName>
</protein>
<sequence length="516" mass="56478">MSHHSKTEGDLKVSEVESDLQIGSQTAVRDLSWSGQFRSLWRCKRSVVAALGCSTTPILIGYDLTLVGSIIANEEFVKGFGTYDDKVGTWILPADQQLIWTIVQYVSAAACAFAAGFLNDLCGRRFCFFLTVSLTVAGTIAELFSPDWKVWIAAKLLMGMAMGSMQGNTQTYVSEITPVEIRGFTLSLFQFWIVLGSLIASCVLQGTSAIEGSWSWKAAVVTQFGPVALCLILFIPFVPESPYYLVGKGRLDEARAALKKIRGSQAGFDLDEEVRAMQSTLDHERQSRADTNQASYLECFQGENLRRTLIACLPVVMQLFMGFPLCGNYLAYFLKLSGIDDAFLITVISVLCSLISSAFAFFLIERIGRRPQLLAGVCGMLVCLLIIGLLGFFGSGEIWNSRALSAFCIIWAVFYYMSVGAVGWTIVGEISSSRLRAKTTSLAAISSSVFNMAWSIAIPYLVNAEKANLGPKCGLIFFGFGLVFGLTAFFSIPETKGKTFDELDALFAARIPARKF</sequence>
<keyword evidence="2" id="KW-1185">Reference proteome</keyword>